<name>A0A2K0W203_GIBNY</name>
<protein>
    <submittedName>
        <fullName evidence="1">Uncharacterized protein</fullName>
    </submittedName>
</protein>
<dbReference type="EMBL" id="MTQA01000153">
    <property type="protein sequence ID" value="PNP76297.1"/>
    <property type="molecule type" value="Genomic_DNA"/>
</dbReference>
<evidence type="ECO:0000313" key="2">
    <source>
        <dbReference type="Proteomes" id="UP000236664"/>
    </source>
</evidence>
<organism evidence="1 2">
    <name type="scientific">Gibberella nygamai</name>
    <name type="common">Bean root rot disease fungus</name>
    <name type="synonym">Fusarium nygamai</name>
    <dbReference type="NCBI Taxonomy" id="42673"/>
    <lineage>
        <taxon>Eukaryota</taxon>
        <taxon>Fungi</taxon>
        <taxon>Dikarya</taxon>
        <taxon>Ascomycota</taxon>
        <taxon>Pezizomycotina</taxon>
        <taxon>Sordariomycetes</taxon>
        <taxon>Hypocreomycetidae</taxon>
        <taxon>Hypocreales</taxon>
        <taxon>Nectriaceae</taxon>
        <taxon>Fusarium</taxon>
        <taxon>Fusarium fujikuroi species complex</taxon>
    </lineage>
</organism>
<dbReference type="AlphaFoldDB" id="A0A2K0W203"/>
<keyword evidence="2" id="KW-1185">Reference proteome</keyword>
<gene>
    <name evidence="1" type="ORF">FNYG_10356</name>
</gene>
<accession>A0A2K0W203</accession>
<dbReference type="Proteomes" id="UP000236664">
    <property type="component" value="Unassembled WGS sequence"/>
</dbReference>
<proteinExistence type="predicted"/>
<comment type="caution">
    <text evidence="1">The sequence shown here is derived from an EMBL/GenBank/DDBJ whole genome shotgun (WGS) entry which is preliminary data.</text>
</comment>
<sequence length="112" mass="12903">MVTKEVSQPVISGGPMEELADDIEDLALKMKDSQPDLALRVKATSERLFLCNRLIRDMDHWFLDEQRENARLMKDYISKFRTTDAKLGKFLTSTNFETQCCNGRRAWGGKET</sequence>
<dbReference type="OrthoDB" id="5096899at2759"/>
<reference evidence="1 2" key="1">
    <citation type="submission" date="2017-06" db="EMBL/GenBank/DDBJ databases">
        <title>Genome of Fusarium nygamai isolate CS10214.</title>
        <authorList>
            <person name="Gardiner D.M."/>
            <person name="Obanor F."/>
            <person name="Kazan K."/>
        </authorList>
    </citation>
    <scope>NUCLEOTIDE SEQUENCE [LARGE SCALE GENOMIC DNA]</scope>
    <source>
        <strain evidence="1 2">CS10214</strain>
    </source>
</reference>
<evidence type="ECO:0000313" key="1">
    <source>
        <dbReference type="EMBL" id="PNP76297.1"/>
    </source>
</evidence>